<comment type="similarity">
    <text evidence="2">Belongs to the GMC oxidoreductase family.</text>
</comment>
<dbReference type="InterPro" id="IPR007867">
    <property type="entry name" value="GMC_OxRtase_C"/>
</dbReference>
<comment type="subunit">
    <text evidence="3">Monomer.</text>
</comment>
<dbReference type="Gene3D" id="3.30.560.10">
    <property type="entry name" value="Glucose Oxidase, domain 3"/>
    <property type="match status" value="2"/>
</dbReference>
<sequence>MPPRTAGTTKRHLKLGWTIVQLYSRAGMALVETGRRDILGQFDPRYHGSEGKVRTILAWGGPSTLDRLSLLAAQELKRGGYWFNIELNDGDALGLRNGERSSAATAYLSKEVRSRKNLDTDSRDLAQIGVQPIHDLPNVGKGLWEHVSVLLSWTRSVNETAYVTPSLSPSGPTVNARIVLLTHQSRGSIKLRSSNPLDPPLVDLGFYTHPFEILAMREAIRVTKRFFNTSAFTSPSTSNTSVPNPDPDTLAADEFEARLRALSNPYWHVVGTASFAKDGGVVDSQLRPYVPTAHTQAAVYGIAERAAALVKDAWRLR</sequence>
<dbReference type="GO" id="GO:0016614">
    <property type="term" value="F:oxidoreductase activity, acting on CH-OH group of donors"/>
    <property type="evidence" value="ECO:0007669"/>
    <property type="project" value="InterPro"/>
</dbReference>
<protein>
    <recommendedName>
        <fullName evidence="4">Glucose-methanol-choline oxidoreductase C-terminal domain-containing protein</fullName>
    </recommendedName>
</protein>
<evidence type="ECO:0000256" key="1">
    <source>
        <dbReference type="ARBA" id="ARBA00001974"/>
    </source>
</evidence>
<dbReference type="PANTHER" id="PTHR11552">
    <property type="entry name" value="GLUCOSE-METHANOL-CHOLINE GMC OXIDOREDUCTASE"/>
    <property type="match status" value="1"/>
</dbReference>
<keyword evidence="6" id="KW-1185">Reference proteome</keyword>
<evidence type="ECO:0000256" key="2">
    <source>
        <dbReference type="ARBA" id="ARBA00010790"/>
    </source>
</evidence>
<evidence type="ECO:0000313" key="5">
    <source>
        <dbReference type="EMBL" id="KAF6746883.1"/>
    </source>
</evidence>
<accession>A0A8H6LWT8</accession>
<gene>
    <name evidence="5" type="ORF">DFP72DRAFT_854939</name>
</gene>
<comment type="caution">
    <text evidence="5">The sequence shown here is derived from an EMBL/GenBank/DDBJ whole genome shotgun (WGS) entry which is preliminary data.</text>
</comment>
<feature type="domain" description="Glucose-methanol-choline oxidoreductase C-terminal" evidence="4">
    <location>
        <begin position="184"/>
        <end position="287"/>
    </location>
</feature>
<evidence type="ECO:0000256" key="3">
    <source>
        <dbReference type="ARBA" id="ARBA00011245"/>
    </source>
</evidence>
<dbReference type="Proteomes" id="UP000521943">
    <property type="component" value="Unassembled WGS sequence"/>
</dbReference>
<dbReference type="InterPro" id="IPR036188">
    <property type="entry name" value="FAD/NAD-bd_sf"/>
</dbReference>
<dbReference type="OrthoDB" id="269227at2759"/>
<dbReference type="AlphaFoldDB" id="A0A8H6LWT8"/>
<name>A0A8H6LWT8_9AGAR</name>
<reference evidence="5 6" key="1">
    <citation type="submission" date="2020-07" db="EMBL/GenBank/DDBJ databases">
        <title>Comparative genomics of pyrophilous fungi reveals a link between fire events and developmental genes.</title>
        <authorList>
            <consortium name="DOE Joint Genome Institute"/>
            <person name="Steindorff A.S."/>
            <person name="Carver A."/>
            <person name="Calhoun S."/>
            <person name="Stillman K."/>
            <person name="Liu H."/>
            <person name="Lipzen A."/>
            <person name="Pangilinan J."/>
            <person name="Labutti K."/>
            <person name="Bruns T.D."/>
            <person name="Grigoriev I.V."/>
        </authorList>
    </citation>
    <scope>NUCLEOTIDE SEQUENCE [LARGE SCALE GENOMIC DNA]</scope>
    <source>
        <strain evidence="5 6">CBS 144469</strain>
    </source>
</reference>
<dbReference type="SUPFAM" id="SSF54373">
    <property type="entry name" value="FAD-linked reductases, C-terminal domain"/>
    <property type="match status" value="1"/>
</dbReference>
<dbReference type="Gene3D" id="3.50.50.60">
    <property type="entry name" value="FAD/NAD(P)-binding domain"/>
    <property type="match status" value="1"/>
</dbReference>
<dbReference type="PANTHER" id="PTHR11552:SF147">
    <property type="entry name" value="CHOLINE DEHYDROGENASE, MITOCHONDRIAL"/>
    <property type="match status" value="1"/>
</dbReference>
<dbReference type="Pfam" id="PF05199">
    <property type="entry name" value="GMC_oxred_C"/>
    <property type="match status" value="1"/>
</dbReference>
<dbReference type="GO" id="GO:0050660">
    <property type="term" value="F:flavin adenine dinucleotide binding"/>
    <property type="evidence" value="ECO:0007669"/>
    <property type="project" value="InterPro"/>
</dbReference>
<evidence type="ECO:0000259" key="4">
    <source>
        <dbReference type="Pfam" id="PF05199"/>
    </source>
</evidence>
<evidence type="ECO:0000313" key="6">
    <source>
        <dbReference type="Proteomes" id="UP000521943"/>
    </source>
</evidence>
<comment type="cofactor">
    <cofactor evidence="1">
        <name>FAD</name>
        <dbReference type="ChEBI" id="CHEBI:57692"/>
    </cofactor>
</comment>
<dbReference type="EMBL" id="JACGCI010000087">
    <property type="protein sequence ID" value="KAF6746883.1"/>
    <property type="molecule type" value="Genomic_DNA"/>
</dbReference>
<organism evidence="5 6">
    <name type="scientific">Ephemerocybe angulata</name>
    <dbReference type="NCBI Taxonomy" id="980116"/>
    <lineage>
        <taxon>Eukaryota</taxon>
        <taxon>Fungi</taxon>
        <taxon>Dikarya</taxon>
        <taxon>Basidiomycota</taxon>
        <taxon>Agaricomycotina</taxon>
        <taxon>Agaricomycetes</taxon>
        <taxon>Agaricomycetidae</taxon>
        <taxon>Agaricales</taxon>
        <taxon>Agaricineae</taxon>
        <taxon>Psathyrellaceae</taxon>
        <taxon>Ephemerocybe</taxon>
    </lineage>
</organism>
<proteinExistence type="inferred from homology"/>
<dbReference type="InterPro" id="IPR012132">
    <property type="entry name" value="GMC_OxRdtase"/>
</dbReference>